<dbReference type="Proteomes" id="UP000011980">
    <property type="component" value="Unassembled WGS sequence"/>
</dbReference>
<dbReference type="AlphaFoldDB" id="M6F8T3"/>
<dbReference type="PATRIC" id="fig|1240687.3.peg.3473"/>
<evidence type="ECO:0000313" key="1">
    <source>
        <dbReference type="EMBL" id="EMK22409.1"/>
    </source>
</evidence>
<organism evidence="1 2">
    <name type="scientific">Leptospira kirschneri serovar Bulgarica str. Nikolaevo</name>
    <dbReference type="NCBI Taxonomy" id="1240687"/>
    <lineage>
        <taxon>Bacteria</taxon>
        <taxon>Pseudomonadati</taxon>
        <taxon>Spirochaetota</taxon>
        <taxon>Spirochaetia</taxon>
        <taxon>Leptospirales</taxon>
        <taxon>Leptospiraceae</taxon>
        <taxon>Leptospira</taxon>
    </lineage>
</organism>
<accession>M6F8T3</accession>
<gene>
    <name evidence="1" type="ORF">LEP1GSC008_1617</name>
</gene>
<dbReference type="EMBL" id="ANCE01000169">
    <property type="protein sequence ID" value="EMK22409.1"/>
    <property type="molecule type" value="Genomic_DNA"/>
</dbReference>
<sequence length="41" mass="4856">MEVIVSVSLSVFSIYSISNVSFKENRLDDYPLWKEFSKRKL</sequence>
<name>M6F8T3_9LEPT</name>
<reference evidence="1 2" key="1">
    <citation type="submission" date="2013-01" db="EMBL/GenBank/DDBJ databases">
        <authorList>
            <person name="Harkins D.M."/>
            <person name="Durkin A.S."/>
            <person name="Brinkac L.M."/>
            <person name="Haft D.H."/>
            <person name="Selengut J.D."/>
            <person name="Sanka R."/>
            <person name="DePew J."/>
            <person name="Purushe J."/>
            <person name="Galloway R.L."/>
            <person name="Vinetz J.M."/>
            <person name="Sutton G.G."/>
            <person name="Nierman W.C."/>
            <person name="Fouts D.E."/>
        </authorList>
    </citation>
    <scope>NUCLEOTIDE SEQUENCE [LARGE SCALE GENOMIC DNA]</scope>
    <source>
        <strain evidence="1 2">Nikolaevo</strain>
    </source>
</reference>
<protein>
    <submittedName>
        <fullName evidence="1">Uncharacterized protein</fullName>
    </submittedName>
</protein>
<proteinExistence type="predicted"/>
<evidence type="ECO:0000313" key="2">
    <source>
        <dbReference type="Proteomes" id="UP000011980"/>
    </source>
</evidence>
<comment type="caution">
    <text evidence="1">The sequence shown here is derived from an EMBL/GenBank/DDBJ whole genome shotgun (WGS) entry which is preliminary data.</text>
</comment>